<reference evidence="1" key="1">
    <citation type="submission" date="2022-08" db="EMBL/GenBank/DDBJ databases">
        <title>Genome Sequence of Lecanicillium fungicola.</title>
        <authorList>
            <person name="Buettner E."/>
        </authorList>
    </citation>
    <scope>NUCLEOTIDE SEQUENCE</scope>
    <source>
        <strain evidence="1">Babe33</strain>
    </source>
</reference>
<organism evidence="1 2">
    <name type="scientific">Zarea fungicola</name>
    <dbReference type="NCBI Taxonomy" id="93591"/>
    <lineage>
        <taxon>Eukaryota</taxon>
        <taxon>Fungi</taxon>
        <taxon>Dikarya</taxon>
        <taxon>Ascomycota</taxon>
        <taxon>Pezizomycotina</taxon>
        <taxon>Sordariomycetes</taxon>
        <taxon>Hypocreomycetidae</taxon>
        <taxon>Hypocreales</taxon>
        <taxon>Cordycipitaceae</taxon>
        <taxon>Zarea</taxon>
    </lineage>
</organism>
<protein>
    <submittedName>
        <fullName evidence="1">Uncharacterized protein</fullName>
    </submittedName>
</protein>
<comment type="caution">
    <text evidence="1">The sequence shown here is derived from an EMBL/GenBank/DDBJ whole genome shotgun (WGS) entry which is preliminary data.</text>
</comment>
<gene>
    <name evidence="1" type="ORF">NQ176_g7167</name>
</gene>
<dbReference type="Proteomes" id="UP001143910">
    <property type="component" value="Unassembled WGS sequence"/>
</dbReference>
<evidence type="ECO:0000313" key="1">
    <source>
        <dbReference type="EMBL" id="KAJ2972422.1"/>
    </source>
</evidence>
<proteinExistence type="predicted"/>
<dbReference type="EMBL" id="JANJQO010001151">
    <property type="protein sequence ID" value="KAJ2972422.1"/>
    <property type="molecule type" value="Genomic_DNA"/>
</dbReference>
<accession>A0ACC1N0J6</accession>
<sequence length="378" mass="40613">MAGNTVFAVPVFLVVFREALEAVIIVSILLAFVKQTLGGPDGDQVAYKKLRKQVILPNPPCATANNHSLIGFFICMVVASAIIGVFYTVGRESWSTNGLYYEGAFSLFGSIIITIMGAALLRVTKMQDKWRVKLAKAVDSPLRLGGRKGIATRFMEKYAMFILPFVTVLREGIEAVVFVAGVSFTAPATAFPLPVICGLLVGGIVGYILYRGGVSTRLQVFLVVSTCVLYLVAAGLFSRAVWDFEQAKWNKVVGGDAAEVGTGPGSYDIAKSVWHVNCCGPEAPGSQAWGILNAIFGWTNSATYGSVISYNVYWIFVMAGFIIMRFHESTGHYPFMKAKAKTSDADSDIHSGSESQQGGALEAKAPIQEKTSAVAATQ</sequence>
<name>A0ACC1N0J6_9HYPO</name>
<keyword evidence="2" id="KW-1185">Reference proteome</keyword>
<evidence type="ECO:0000313" key="2">
    <source>
        <dbReference type="Proteomes" id="UP001143910"/>
    </source>
</evidence>